<feature type="region of interest" description="Disordered" evidence="1">
    <location>
        <begin position="1"/>
        <end position="36"/>
    </location>
</feature>
<accession>A0A2P2Q1S4</accession>
<dbReference type="EMBL" id="GGEC01080466">
    <property type="protein sequence ID" value="MBX60950.1"/>
    <property type="molecule type" value="Transcribed_RNA"/>
</dbReference>
<organism evidence="2">
    <name type="scientific">Rhizophora mucronata</name>
    <name type="common">Asiatic mangrove</name>
    <dbReference type="NCBI Taxonomy" id="61149"/>
    <lineage>
        <taxon>Eukaryota</taxon>
        <taxon>Viridiplantae</taxon>
        <taxon>Streptophyta</taxon>
        <taxon>Embryophyta</taxon>
        <taxon>Tracheophyta</taxon>
        <taxon>Spermatophyta</taxon>
        <taxon>Magnoliopsida</taxon>
        <taxon>eudicotyledons</taxon>
        <taxon>Gunneridae</taxon>
        <taxon>Pentapetalae</taxon>
        <taxon>rosids</taxon>
        <taxon>fabids</taxon>
        <taxon>Malpighiales</taxon>
        <taxon>Rhizophoraceae</taxon>
        <taxon>Rhizophora</taxon>
    </lineage>
</organism>
<proteinExistence type="predicted"/>
<sequence>MQNRAQHSRIDGPRGPNSLSRFSKGDGGSSFDDSLGLDLHLSLAPSGL</sequence>
<dbReference type="AlphaFoldDB" id="A0A2P2Q1S4"/>
<protein>
    <submittedName>
        <fullName evidence="2">Uncharacterized protein</fullName>
    </submittedName>
</protein>
<name>A0A2P2Q1S4_RHIMU</name>
<evidence type="ECO:0000256" key="1">
    <source>
        <dbReference type="SAM" id="MobiDB-lite"/>
    </source>
</evidence>
<evidence type="ECO:0000313" key="2">
    <source>
        <dbReference type="EMBL" id="MBX60950.1"/>
    </source>
</evidence>
<reference evidence="2" key="1">
    <citation type="submission" date="2018-02" db="EMBL/GenBank/DDBJ databases">
        <title>Rhizophora mucronata_Transcriptome.</title>
        <authorList>
            <person name="Meera S.P."/>
            <person name="Sreeshan A."/>
            <person name="Augustine A."/>
        </authorList>
    </citation>
    <scope>NUCLEOTIDE SEQUENCE</scope>
    <source>
        <tissue evidence="2">Leaf</tissue>
    </source>
</reference>